<dbReference type="GO" id="GO:0004633">
    <property type="term" value="F:phosphopantothenoylcysteine decarboxylase activity"/>
    <property type="evidence" value="ECO:0007669"/>
    <property type="project" value="TreeGrafter"/>
</dbReference>
<gene>
    <name evidence="5" type="ORF">IV203_025768</name>
</gene>
<dbReference type="EMBL" id="JAGRRH010000012">
    <property type="protein sequence ID" value="KAG7362102.1"/>
    <property type="molecule type" value="Genomic_DNA"/>
</dbReference>
<evidence type="ECO:0000256" key="1">
    <source>
        <dbReference type="ARBA" id="ARBA00022993"/>
    </source>
</evidence>
<evidence type="ECO:0000313" key="5">
    <source>
        <dbReference type="EMBL" id="KAG7362102.1"/>
    </source>
</evidence>
<name>A0A9K3LHE1_9STRA</name>
<feature type="region of interest" description="Disordered" evidence="3">
    <location>
        <begin position="1"/>
        <end position="40"/>
    </location>
</feature>
<dbReference type="GO" id="GO:0015937">
    <property type="term" value="P:coenzyme A biosynthetic process"/>
    <property type="evidence" value="ECO:0007669"/>
    <property type="project" value="UniProtKB-KW"/>
</dbReference>
<evidence type="ECO:0000259" key="4">
    <source>
        <dbReference type="Pfam" id="PF02441"/>
    </source>
</evidence>
<evidence type="ECO:0000313" key="6">
    <source>
        <dbReference type="Proteomes" id="UP000693970"/>
    </source>
</evidence>
<dbReference type="InterPro" id="IPR003382">
    <property type="entry name" value="Flavoprotein"/>
</dbReference>
<comment type="caution">
    <text evidence="5">The sequence shown here is derived from an EMBL/GenBank/DDBJ whole genome shotgun (WGS) entry which is preliminary data.</text>
</comment>
<sequence length="268" mass="29253">MTDNCKNDDEQASLPFAETKPSDGATTTATHQPIGETGQRKPRVLLALTGSVAAIKGPELAVRIAEEHNAAVKILLTRGGQHFWDKAEVYNPLYWKKLQDMMMFHGEMDTSHISIHDADDEWKGWQKLGDAVLHIELRDWADILVVAPLSAHTMAKIAMGLCDDTLTCVIRAWDFGHGSRPGKPLLLAPAMNTAMWNHPLTKSQLQTIQGFWNASRPVSSPNVDPNSTENGIQIIAPEVKVLACGETGDGALASVTEIVRVVGRFISS</sequence>
<dbReference type="AlphaFoldDB" id="A0A9K3LHE1"/>
<evidence type="ECO:0000256" key="3">
    <source>
        <dbReference type="SAM" id="MobiDB-lite"/>
    </source>
</evidence>
<keyword evidence="6" id="KW-1185">Reference proteome</keyword>
<organism evidence="5 6">
    <name type="scientific">Nitzschia inconspicua</name>
    <dbReference type="NCBI Taxonomy" id="303405"/>
    <lineage>
        <taxon>Eukaryota</taxon>
        <taxon>Sar</taxon>
        <taxon>Stramenopiles</taxon>
        <taxon>Ochrophyta</taxon>
        <taxon>Bacillariophyta</taxon>
        <taxon>Bacillariophyceae</taxon>
        <taxon>Bacillariophycidae</taxon>
        <taxon>Bacillariales</taxon>
        <taxon>Bacillariaceae</taxon>
        <taxon>Nitzschia</taxon>
    </lineage>
</organism>
<feature type="domain" description="Flavoprotein" evidence="4">
    <location>
        <begin position="43"/>
        <end position="262"/>
    </location>
</feature>
<comment type="similarity">
    <text evidence="2">Belongs to the HFCD (homooligomeric flavin containing Cys decarboxylase) superfamily.</text>
</comment>
<keyword evidence="1" id="KW-0173">Coenzyme A biosynthesis</keyword>
<reference evidence="5" key="1">
    <citation type="journal article" date="2021" name="Sci. Rep.">
        <title>Diploid genomic architecture of Nitzschia inconspicua, an elite biomass production diatom.</title>
        <authorList>
            <person name="Oliver A."/>
            <person name="Podell S."/>
            <person name="Pinowska A."/>
            <person name="Traller J.C."/>
            <person name="Smith S.R."/>
            <person name="McClure R."/>
            <person name="Beliaev A."/>
            <person name="Bohutskyi P."/>
            <person name="Hill E.A."/>
            <person name="Rabines A."/>
            <person name="Zheng H."/>
            <person name="Allen L.Z."/>
            <person name="Kuo A."/>
            <person name="Grigoriev I.V."/>
            <person name="Allen A.E."/>
            <person name="Hazlebeck D."/>
            <person name="Allen E.E."/>
        </authorList>
    </citation>
    <scope>NUCLEOTIDE SEQUENCE</scope>
    <source>
        <strain evidence="5">Hildebrandi</strain>
    </source>
</reference>
<evidence type="ECO:0000256" key="2">
    <source>
        <dbReference type="ARBA" id="ARBA00038350"/>
    </source>
</evidence>
<dbReference type="GO" id="GO:0071513">
    <property type="term" value="C:phosphopantothenoylcysteine decarboxylase complex"/>
    <property type="evidence" value="ECO:0007669"/>
    <property type="project" value="TreeGrafter"/>
</dbReference>
<dbReference type="GO" id="GO:0010181">
    <property type="term" value="F:FMN binding"/>
    <property type="evidence" value="ECO:0007669"/>
    <property type="project" value="TreeGrafter"/>
</dbReference>
<dbReference type="PANTHER" id="PTHR14359">
    <property type="entry name" value="HOMO-OLIGOMERIC FLAVIN CONTAINING CYS DECARBOXYLASE FAMILY"/>
    <property type="match status" value="1"/>
</dbReference>
<protein>
    <submittedName>
        <fullName evidence="5">Phosphopantothenoylcysteine decarboxylase</fullName>
    </submittedName>
</protein>
<dbReference type="Proteomes" id="UP000693970">
    <property type="component" value="Unassembled WGS sequence"/>
</dbReference>
<dbReference type="PANTHER" id="PTHR14359:SF6">
    <property type="entry name" value="PHOSPHOPANTOTHENOYLCYSTEINE DECARBOXYLASE"/>
    <property type="match status" value="1"/>
</dbReference>
<dbReference type="OrthoDB" id="1532798at2759"/>
<dbReference type="Pfam" id="PF02441">
    <property type="entry name" value="Flavoprotein"/>
    <property type="match status" value="1"/>
</dbReference>
<reference evidence="5" key="2">
    <citation type="submission" date="2021-04" db="EMBL/GenBank/DDBJ databases">
        <authorList>
            <person name="Podell S."/>
        </authorList>
    </citation>
    <scope>NUCLEOTIDE SEQUENCE</scope>
    <source>
        <strain evidence="5">Hildebrandi</strain>
    </source>
</reference>
<accession>A0A9K3LHE1</accession>
<proteinExistence type="inferred from homology"/>